<evidence type="ECO:0000313" key="2">
    <source>
        <dbReference type="EMBL" id="CAG7889388.1"/>
    </source>
</evidence>
<proteinExistence type="predicted"/>
<feature type="region of interest" description="Disordered" evidence="1">
    <location>
        <begin position="41"/>
        <end position="62"/>
    </location>
</feature>
<dbReference type="AlphaFoldDB" id="A0A8D9LWE9"/>
<sequence length="84" mass="9607">MGLFGNFDIYVKRGLFGILDCSVKKRFSQYIPFLGIDGINENSSEDFSTPSNKHKEDDCDKMDMTSTSKRLCTKIIKKEKTKTD</sequence>
<dbReference type="EMBL" id="LS974617">
    <property type="protein sequence ID" value="CAG7889388.1"/>
    <property type="molecule type" value="Genomic_DNA"/>
</dbReference>
<feature type="compositionally biased region" description="Basic and acidic residues" evidence="1">
    <location>
        <begin position="53"/>
        <end position="62"/>
    </location>
</feature>
<evidence type="ECO:0000256" key="1">
    <source>
        <dbReference type="SAM" id="MobiDB-lite"/>
    </source>
</evidence>
<name>A0A8D9LWE9_BRACM</name>
<feature type="compositionally biased region" description="Polar residues" evidence="1">
    <location>
        <begin position="41"/>
        <end position="51"/>
    </location>
</feature>
<evidence type="ECO:0000313" key="3">
    <source>
        <dbReference type="Proteomes" id="UP000694005"/>
    </source>
</evidence>
<accession>A0A8D9LWE9</accession>
<dbReference type="Gramene" id="A01p34640.2_BraZ1">
    <property type="protein sequence ID" value="A01p34640.2_BraZ1.CDS"/>
    <property type="gene ID" value="A01g34640.2_BraZ1"/>
</dbReference>
<protein>
    <submittedName>
        <fullName evidence="2">Uncharacterized protein</fullName>
    </submittedName>
</protein>
<organism evidence="2 3">
    <name type="scientific">Brassica campestris</name>
    <name type="common">Field mustard</name>
    <dbReference type="NCBI Taxonomy" id="3711"/>
    <lineage>
        <taxon>Eukaryota</taxon>
        <taxon>Viridiplantae</taxon>
        <taxon>Streptophyta</taxon>
        <taxon>Embryophyta</taxon>
        <taxon>Tracheophyta</taxon>
        <taxon>Spermatophyta</taxon>
        <taxon>Magnoliopsida</taxon>
        <taxon>eudicotyledons</taxon>
        <taxon>Gunneridae</taxon>
        <taxon>Pentapetalae</taxon>
        <taxon>rosids</taxon>
        <taxon>malvids</taxon>
        <taxon>Brassicales</taxon>
        <taxon>Brassicaceae</taxon>
        <taxon>Brassiceae</taxon>
        <taxon>Brassica</taxon>
    </lineage>
</organism>
<dbReference type="Proteomes" id="UP000694005">
    <property type="component" value="Chromosome A01"/>
</dbReference>
<reference evidence="2 3" key="1">
    <citation type="submission" date="2021-07" db="EMBL/GenBank/DDBJ databases">
        <authorList>
            <consortium name="Genoscope - CEA"/>
            <person name="William W."/>
        </authorList>
    </citation>
    <scope>NUCLEOTIDE SEQUENCE [LARGE SCALE GENOMIC DNA]</scope>
</reference>
<gene>
    <name evidence="2" type="ORF">BRAPAZ1V2_A01P34640.2</name>
</gene>